<accession>A0ACB8WWA8</accession>
<comment type="caution">
    <text evidence="1">The sequence shown here is derived from an EMBL/GenBank/DDBJ whole genome shotgun (WGS) entry which is preliminary data.</text>
</comment>
<name>A0ACB8WWA8_9TELE</name>
<keyword evidence="2" id="KW-1185">Reference proteome</keyword>
<reference evidence="1" key="1">
    <citation type="submission" date="2022-04" db="EMBL/GenBank/DDBJ databases">
        <title>Jade perch genome.</title>
        <authorList>
            <person name="Chao B."/>
        </authorList>
    </citation>
    <scope>NUCLEOTIDE SEQUENCE</scope>
    <source>
        <strain evidence="1">CB-2022</strain>
    </source>
</reference>
<gene>
    <name evidence="1" type="ORF">L3Q82_006946</name>
</gene>
<dbReference type="Proteomes" id="UP000831701">
    <property type="component" value="Chromosome 5"/>
</dbReference>
<proteinExistence type="predicted"/>
<sequence length="631" mass="70028">MSKRLRNTELCADCSVPEPRWASVNRGVLICDECCSVHRSLGRHSSQVRHLTHTPWPATQLQMVQTLYSNGANSIWEHSLLDPASVMSGKRKASPQDKLHPNKSEFIKAKYQMLAFVHRMPCREDDSSTAKDLSKEKGNTPLHVAAKAGQVSQAELLTVYGADPGAPDSNGKTPIDYAREAGHHDLADRLVEVQYELTDRLAFYLCGRKPDHKNGQHFIVPQMADSSLDLSELAKAAKKKLQSLSNHLFEELAMDVYDEVDRRETDADNIEFVLKSVAVRHCSDSQDNDQPDYDSVASDEDTDQELLSSKGDRTKSLDSDLSDSPITMQEYLEVKNALSASEAKIQHLMKANSNLSDELRLMQKKLQSLQSENTSLRRQVPTNIYQIPSGSDYPDPSSPSALKRRQSARASRPMSMYETGSGLKPYLPKGESPYPEEGIPTLQPFPPHASKLEKQSSMPESDYDNTFNDSEMDDSGSCRRVRLRSSGWLGEGSSIPELDDLEMESDSTLPSTEDVIRKTEQITKNIQELLRAAQENKHDSFVPCSERIHVAVTEMAALFPKATLGDCERLSALVDLQCVSASERVQEGGAVVEGCPGPDMQLVTQQVIQCAYDIAKAAKQLVTITTKENTN</sequence>
<evidence type="ECO:0000313" key="1">
    <source>
        <dbReference type="EMBL" id="KAI3372094.1"/>
    </source>
</evidence>
<dbReference type="EMBL" id="CM041535">
    <property type="protein sequence ID" value="KAI3372094.1"/>
    <property type="molecule type" value="Genomic_DNA"/>
</dbReference>
<organism evidence="1 2">
    <name type="scientific">Scortum barcoo</name>
    <name type="common">barcoo grunter</name>
    <dbReference type="NCBI Taxonomy" id="214431"/>
    <lineage>
        <taxon>Eukaryota</taxon>
        <taxon>Metazoa</taxon>
        <taxon>Chordata</taxon>
        <taxon>Craniata</taxon>
        <taxon>Vertebrata</taxon>
        <taxon>Euteleostomi</taxon>
        <taxon>Actinopterygii</taxon>
        <taxon>Neopterygii</taxon>
        <taxon>Teleostei</taxon>
        <taxon>Neoteleostei</taxon>
        <taxon>Acanthomorphata</taxon>
        <taxon>Eupercaria</taxon>
        <taxon>Centrarchiformes</taxon>
        <taxon>Terapontoidei</taxon>
        <taxon>Terapontidae</taxon>
        <taxon>Scortum</taxon>
    </lineage>
</organism>
<protein>
    <submittedName>
        <fullName evidence="1">Uncharacterized protein</fullName>
    </submittedName>
</protein>
<evidence type="ECO:0000313" key="2">
    <source>
        <dbReference type="Proteomes" id="UP000831701"/>
    </source>
</evidence>